<dbReference type="PANTHER" id="PTHR19879">
    <property type="entry name" value="TRANSCRIPTION INITIATION FACTOR TFIID"/>
    <property type="match status" value="1"/>
</dbReference>
<keyword evidence="7" id="KW-1185">Reference proteome</keyword>
<dbReference type="SUPFAM" id="SSF52540">
    <property type="entry name" value="P-loop containing nucleoside triphosphate hydrolases"/>
    <property type="match status" value="1"/>
</dbReference>
<keyword evidence="1 3" id="KW-0853">WD repeat</keyword>
<dbReference type="PROSITE" id="PS50294">
    <property type="entry name" value="WD_REPEATS_REGION"/>
    <property type="match status" value="1"/>
</dbReference>
<organism evidence="6 7">
    <name type="scientific">Glycomyces harbinensis</name>
    <dbReference type="NCBI Taxonomy" id="58114"/>
    <lineage>
        <taxon>Bacteria</taxon>
        <taxon>Bacillati</taxon>
        <taxon>Actinomycetota</taxon>
        <taxon>Actinomycetes</taxon>
        <taxon>Glycomycetales</taxon>
        <taxon>Glycomycetaceae</taxon>
        <taxon>Glycomyces</taxon>
    </lineage>
</organism>
<protein>
    <submittedName>
        <fullName evidence="6">WD40 repeat</fullName>
    </submittedName>
</protein>
<evidence type="ECO:0000313" key="6">
    <source>
        <dbReference type="EMBL" id="SDE52631.1"/>
    </source>
</evidence>
<dbReference type="PROSITE" id="PS00678">
    <property type="entry name" value="WD_REPEATS_1"/>
    <property type="match status" value="1"/>
</dbReference>
<feature type="transmembrane region" description="Helical" evidence="4">
    <location>
        <begin position="592"/>
        <end position="614"/>
    </location>
</feature>
<dbReference type="SUPFAM" id="SSF82171">
    <property type="entry name" value="DPP6 N-terminal domain-like"/>
    <property type="match status" value="1"/>
</dbReference>
<dbReference type="STRING" id="58114.SAMN05216270_12640"/>
<dbReference type="SMART" id="SM00320">
    <property type="entry name" value="WD40"/>
    <property type="match status" value="9"/>
</dbReference>
<dbReference type="Gene3D" id="3.40.50.300">
    <property type="entry name" value="P-loop containing nucleotide triphosphate hydrolases"/>
    <property type="match status" value="1"/>
</dbReference>
<feature type="domain" description="Novel STAND NTPase 1" evidence="5">
    <location>
        <begin position="140"/>
        <end position="539"/>
    </location>
</feature>
<sequence>MDLRSELASLFTEVLQSEDPAAAETRGGLYEILRQTGAFEIAVRQAVGDGDRELLAALKAELQALAQEGEQTRGILVEMKGQMLDLYQSQSESLQVQVEVRDTVQESLGMLVQLFQFMQLTSSAGASDSGAASDRWDGSPYLGLHPYRVADAPIFFGRSTVLADLLAKAQESSAGGTMLVTGPSGVGKSSLVRAGMVPAVANGMLREDPRQGPWRTVLVDRPGEDPVKSLAVELAKNSGRDSGSTYRSLIAAPEEAADRVEECRSGPDGARPERVMLVVDQFEELFTLVGTVERATFLTCLSSIESSPRAFVVLCVRSDFVDRCMAIQSLGRAVQGRMYRVGPMTRAQLHQAVVHPAGAAGIRVDGQVVEAILDELCGTTDGPSVPDAALPLLSQTMLLLWERESARRRLTYAGYLSLGGVANAVRTAAERAYGALDPREQDAAISLFRRLVGIDRSGRLVRLSLGRDSVAEDYRLVIDAFLSERLLVADEDRIEIAHDVLLDQWSRLHAWLEAEVESRILHTQLEASAAEWDVNGREPSFLYEGVRLVSIVDRGLPLWRDRPELGLEPSDLGREFITFSRRRQRRRDRIRYAVYGAFACFTALVSVLGLIAAAQNIDLEQQRNRALAESLIAQSESLRGTNGQLAQLLAAAAWQLTGTDEAYVAMTLAADDPSAGLLTGERVGSVESLAFSPEGALMLSATNNGTLTLWETADWESEPLASDGDAAEATAVEFSSDGSQFAGSTHAGVTVWDTARHEPVSTIPTTSLEDFAFSPDGRSIAIASLDGVSLWNIGTGEAVRQIDPASDATAVEFSGAGLLVGRGDGMVQHYSTDSGEMEYQAQAGDAPVTMLWADPDVPGSGIACAGRICQTFDESGAGSTLIADADQAYSNQGSALSPDGSMVATFGQDEVTVHSATTAEVLLDLPANYPMGVAFMPDSGIIAAGTKEGIQLWDSDAAPVPALELPLESDNGISTGLTFTTDGTQLFGLDTPRSSAWEVPESLSTGVGAATQYSTDWSWFAEISPDGSLIATDAGQYQANRISLLDTGNGYTTALEPVHSYVIFGAEFSPDGRALATTATSYGFEGAIRSEVWIWDLDALEVSVRLPEFESAAGAVRFTPDGSGVVISDSNGRIRLWDAHTGELVTTFRGNGSAATDIQFSHDGRSMAAATVSGLSVWDFETGEHHLVPIADLGLSFSFSPDDQYIVSNDDELARVWHLDSGQLAVTIHWERPAGAEFSPTRWQIAVTGSETVRLFDVSFLEDPYAAICDQAGRSLTKSEWEQYLPDIPFREFEVCP</sequence>
<dbReference type="InterPro" id="IPR049052">
    <property type="entry name" value="nSTAND1"/>
</dbReference>
<evidence type="ECO:0000256" key="2">
    <source>
        <dbReference type="ARBA" id="ARBA00022737"/>
    </source>
</evidence>
<keyword evidence="4" id="KW-0472">Membrane</keyword>
<evidence type="ECO:0000313" key="7">
    <source>
        <dbReference type="Proteomes" id="UP000198949"/>
    </source>
</evidence>
<dbReference type="InterPro" id="IPR027417">
    <property type="entry name" value="P-loop_NTPase"/>
</dbReference>
<evidence type="ECO:0000259" key="5">
    <source>
        <dbReference type="Pfam" id="PF20703"/>
    </source>
</evidence>
<dbReference type="InterPro" id="IPR011047">
    <property type="entry name" value="Quinoprotein_ADH-like_sf"/>
</dbReference>
<reference evidence="7" key="1">
    <citation type="submission" date="2016-10" db="EMBL/GenBank/DDBJ databases">
        <authorList>
            <person name="Varghese N."/>
            <person name="Submissions S."/>
        </authorList>
    </citation>
    <scope>NUCLEOTIDE SEQUENCE [LARGE SCALE GENOMIC DNA]</scope>
    <source>
        <strain evidence="7">CGMCC 4.3516</strain>
    </source>
</reference>
<evidence type="ECO:0000256" key="1">
    <source>
        <dbReference type="ARBA" id="ARBA00022574"/>
    </source>
</evidence>
<keyword evidence="4" id="KW-0812">Transmembrane</keyword>
<dbReference type="Proteomes" id="UP000198949">
    <property type="component" value="Unassembled WGS sequence"/>
</dbReference>
<dbReference type="Pfam" id="PF00400">
    <property type="entry name" value="WD40"/>
    <property type="match status" value="1"/>
</dbReference>
<evidence type="ECO:0000256" key="4">
    <source>
        <dbReference type="SAM" id="Phobius"/>
    </source>
</evidence>
<dbReference type="PROSITE" id="PS50082">
    <property type="entry name" value="WD_REPEATS_2"/>
    <property type="match status" value="2"/>
</dbReference>
<accession>A0A1G7DM86</accession>
<evidence type="ECO:0000256" key="3">
    <source>
        <dbReference type="PROSITE-ProRule" id="PRU00221"/>
    </source>
</evidence>
<dbReference type="InterPro" id="IPR001680">
    <property type="entry name" value="WD40_rpt"/>
</dbReference>
<feature type="repeat" description="WD" evidence="3">
    <location>
        <begin position="679"/>
        <end position="711"/>
    </location>
</feature>
<feature type="repeat" description="WD" evidence="3">
    <location>
        <begin position="1106"/>
        <end position="1147"/>
    </location>
</feature>
<proteinExistence type="predicted"/>
<keyword evidence="4" id="KW-1133">Transmembrane helix</keyword>
<dbReference type="SUPFAM" id="SSF50998">
    <property type="entry name" value="Quinoprotein alcohol dehydrogenase-like"/>
    <property type="match status" value="2"/>
</dbReference>
<keyword evidence="2" id="KW-0677">Repeat</keyword>
<dbReference type="Gene3D" id="2.130.10.10">
    <property type="entry name" value="YVTN repeat-like/Quinoprotein amine dehydrogenase"/>
    <property type="match status" value="3"/>
</dbReference>
<dbReference type="Pfam" id="PF20703">
    <property type="entry name" value="nSTAND1"/>
    <property type="match status" value="1"/>
</dbReference>
<name>A0A1G7DM86_9ACTN</name>
<dbReference type="InterPro" id="IPR015943">
    <property type="entry name" value="WD40/YVTN_repeat-like_dom_sf"/>
</dbReference>
<dbReference type="PANTHER" id="PTHR19879:SF9">
    <property type="entry name" value="TRANSCRIPTION INITIATION FACTOR TFIID SUBUNIT 5"/>
    <property type="match status" value="1"/>
</dbReference>
<gene>
    <name evidence="6" type="ORF">SAMN05216270_12640</name>
</gene>
<dbReference type="EMBL" id="FNAD01000026">
    <property type="protein sequence ID" value="SDE52631.1"/>
    <property type="molecule type" value="Genomic_DNA"/>
</dbReference>
<dbReference type="InterPro" id="IPR019775">
    <property type="entry name" value="WD40_repeat_CS"/>
</dbReference>